<dbReference type="InterPro" id="IPR001296">
    <property type="entry name" value="Glyco_trans_1"/>
</dbReference>
<evidence type="ECO:0000313" key="2">
    <source>
        <dbReference type="EMBL" id="CAB4655212.1"/>
    </source>
</evidence>
<dbReference type="Pfam" id="PF00534">
    <property type="entry name" value="Glycos_transf_1"/>
    <property type="match status" value="1"/>
</dbReference>
<dbReference type="GO" id="GO:0016757">
    <property type="term" value="F:glycosyltransferase activity"/>
    <property type="evidence" value="ECO:0007669"/>
    <property type="project" value="InterPro"/>
</dbReference>
<feature type="domain" description="Glycosyl transferase family 1" evidence="1">
    <location>
        <begin position="3"/>
        <end position="96"/>
    </location>
</feature>
<organism evidence="2">
    <name type="scientific">freshwater metagenome</name>
    <dbReference type="NCBI Taxonomy" id="449393"/>
    <lineage>
        <taxon>unclassified sequences</taxon>
        <taxon>metagenomes</taxon>
        <taxon>ecological metagenomes</taxon>
    </lineage>
</organism>
<dbReference type="PANTHER" id="PTHR45947:SF3">
    <property type="entry name" value="SULFOQUINOVOSYL TRANSFERASE SQD2"/>
    <property type="match status" value="1"/>
</dbReference>
<dbReference type="Gene3D" id="3.40.50.2000">
    <property type="entry name" value="Glycogen Phosphorylase B"/>
    <property type="match status" value="1"/>
</dbReference>
<name>A0A6J6L0K3_9ZZZZ</name>
<accession>A0A6J6L0K3</accession>
<dbReference type="InterPro" id="IPR050194">
    <property type="entry name" value="Glycosyltransferase_grp1"/>
</dbReference>
<gene>
    <name evidence="2" type="ORF">UFOPK2254_00392</name>
</gene>
<dbReference type="SUPFAM" id="SSF53756">
    <property type="entry name" value="UDP-Glycosyltransferase/glycogen phosphorylase"/>
    <property type="match status" value="1"/>
</dbReference>
<proteinExistence type="predicted"/>
<reference evidence="2" key="1">
    <citation type="submission" date="2020-05" db="EMBL/GenBank/DDBJ databases">
        <authorList>
            <person name="Chiriac C."/>
            <person name="Salcher M."/>
            <person name="Ghai R."/>
            <person name="Kavagutti S V."/>
        </authorList>
    </citation>
    <scope>NUCLEOTIDE SEQUENCE</scope>
</reference>
<sequence length="121" mass="13011">MMPHEELTAVLTAADLFICPSIYEPLGIVNLEAMACSTAVLASAVGGIPEVVNNGVTGELVEYSTDSQQFENRLSQSISRLMSDPDLLVKYGAAGRLRAEKEFGWDSVATATINLYSNLLK</sequence>
<evidence type="ECO:0000259" key="1">
    <source>
        <dbReference type="Pfam" id="PF00534"/>
    </source>
</evidence>
<dbReference type="CDD" id="cd03801">
    <property type="entry name" value="GT4_PimA-like"/>
    <property type="match status" value="1"/>
</dbReference>
<dbReference type="PANTHER" id="PTHR45947">
    <property type="entry name" value="SULFOQUINOVOSYL TRANSFERASE SQD2"/>
    <property type="match status" value="1"/>
</dbReference>
<protein>
    <submittedName>
        <fullName evidence="2">Unannotated protein</fullName>
    </submittedName>
</protein>
<dbReference type="EMBL" id="CAEZWO010000026">
    <property type="protein sequence ID" value="CAB4655212.1"/>
    <property type="molecule type" value="Genomic_DNA"/>
</dbReference>
<dbReference type="AlphaFoldDB" id="A0A6J6L0K3"/>